<dbReference type="GO" id="GO:0003677">
    <property type="term" value="F:DNA binding"/>
    <property type="evidence" value="ECO:0007669"/>
    <property type="project" value="InterPro"/>
</dbReference>
<evidence type="ECO:0000313" key="7">
    <source>
        <dbReference type="EMBL" id="TET92969.1"/>
    </source>
</evidence>
<dbReference type="InterPro" id="IPR013325">
    <property type="entry name" value="RNA_pol_sigma_r2"/>
</dbReference>
<dbReference type="GO" id="GO:0016987">
    <property type="term" value="F:sigma factor activity"/>
    <property type="evidence" value="ECO:0007669"/>
    <property type="project" value="UniProtKB-KW"/>
</dbReference>
<protein>
    <submittedName>
        <fullName evidence="7">Sigma-70 family RNA polymerase sigma factor</fullName>
    </submittedName>
</protein>
<keyword evidence="3" id="KW-0731">Sigma factor</keyword>
<evidence type="ECO:0000259" key="5">
    <source>
        <dbReference type="Pfam" id="PF04542"/>
    </source>
</evidence>
<dbReference type="NCBIfam" id="TIGR02937">
    <property type="entry name" value="sigma70-ECF"/>
    <property type="match status" value="1"/>
</dbReference>
<evidence type="ECO:0000313" key="8">
    <source>
        <dbReference type="Proteomes" id="UP000316925"/>
    </source>
</evidence>
<dbReference type="InterPro" id="IPR014284">
    <property type="entry name" value="RNA_pol_sigma-70_dom"/>
</dbReference>
<evidence type="ECO:0000259" key="6">
    <source>
        <dbReference type="Pfam" id="PF08281"/>
    </source>
</evidence>
<dbReference type="InterPro" id="IPR036388">
    <property type="entry name" value="WH-like_DNA-bd_sf"/>
</dbReference>
<dbReference type="CDD" id="cd06171">
    <property type="entry name" value="Sigma70_r4"/>
    <property type="match status" value="1"/>
</dbReference>
<comment type="similarity">
    <text evidence="1">Belongs to the sigma-70 factor family. ECF subfamily.</text>
</comment>
<dbReference type="SUPFAM" id="SSF88946">
    <property type="entry name" value="Sigma2 domain of RNA polymerase sigma factors"/>
    <property type="match status" value="1"/>
</dbReference>
<name>A0A523YNA5_UNCAE</name>
<dbReference type="Pfam" id="PF08281">
    <property type="entry name" value="Sigma70_r4_2"/>
    <property type="match status" value="1"/>
</dbReference>
<comment type="caution">
    <text evidence="7">The sequence shown here is derived from an EMBL/GenBank/DDBJ whole genome shotgun (WGS) entry which is preliminary data.</text>
</comment>
<evidence type="ECO:0000256" key="3">
    <source>
        <dbReference type="ARBA" id="ARBA00023082"/>
    </source>
</evidence>
<feature type="domain" description="RNA polymerase sigma-70 region 2" evidence="5">
    <location>
        <begin position="23"/>
        <end position="89"/>
    </location>
</feature>
<evidence type="ECO:0000256" key="4">
    <source>
        <dbReference type="ARBA" id="ARBA00023163"/>
    </source>
</evidence>
<dbReference type="Gene3D" id="1.10.10.10">
    <property type="entry name" value="Winged helix-like DNA-binding domain superfamily/Winged helix DNA-binding domain"/>
    <property type="match status" value="1"/>
</dbReference>
<dbReference type="SUPFAM" id="SSF88659">
    <property type="entry name" value="Sigma3 and sigma4 domains of RNA polymerase sigma factors"/>
    <property type="match status" value="1"/>
</dbReference>
<dbReference type="Proteomes" id="UP000316925">
    <property type="component" value="Unassembled WGS sequence"/>
</dbReference>
<sequence length="195" mass="22907">MQYSDEELVERYGAGDGESFRMLVERYQDRVYHIVYGIVGNKDEAEDLSQEVFLRVYRFLHRFKGKSRFYTWLYRLTVNVCLSARRKRKNEPGKIFSLADSSKYGDDPGEIELADESFSPLKVLQNREMAETIKSAINSLSEVLKSTFVLREFEELSYEELARVFRCSRGTIKSRLSRAREQLRRKIEPYLNGTV</sequence>
<keyword evidence="4" id="KW-0804">Transcription</keyword>
<reference evidence="7 8" key="1">
    <citation type="submission" date="2019-03" db="EMBL/GenBank/DDBJ databases">
        <title>Metabolic potential of uncultured bacteria and archaea associated with petroleum seepage in deep-sea sediments.</title>
        <authorList>
            <person name="Dong X."/>
            <person name="Hubert C."/>
        </authorList>
    </citation>
    <scope>NUCLEOTIDE SEQUENCE [LARGE SCALE GENOMIC DNA]</scope>
    <source>
        <strain evidence="7">E29_bin28</strain>
    </source>
</reference>
<dbReference type="GO" id="GO:0006352">
    <property type="term" value="P:DNA-templated transcription initiation"/>
    <property type="evidence" value="ECO:0007669"/>
    <property type="project" value="InterPro"/>
</dbReference>
<dbReference type="InterPro" id="IPR013324">
    <property type="entry name" value="RNA_pol_sigma_r3/r4-like"/>
</dbReference>
<dbReference type="EMBL" id="SOIJ01000157">
    <property type="protein sequence ID" value="TET92969.1"/>
    <property type="molecule type" value="Genomic_DNA"/>
</dbReference>
<evidence type="ECO:0000256" key="1">
    <source>
        <dbReference type="ARBA" id="ARBA00010641"/>
    </source>
</evidence>
<dbReference type="AlphaFoldDB" id="A0A523YNA5"/>
<dbReference type="InterPro" id="IPR039425">
    <property type="entry name" value="RNA_pol_sigma-70-like"/>
</dbReference>
<dbReference type="PANTHER" id="PTHR43133">
    <property type="entry name" value="RNA POLYMERASE ECF-TYPE SIGMA FACTO"/>
    <property type="match status" value="1"/>
</dbReference>
<gene>
    <name evidence="7" type="ORF">E3J33_02780</name>
</gene>
<dbReference type="InterPro" id="IPR013249">
    <property type="entry name" value="RNA_pol_sigma70_r4_t2"/>
</dbReference>
<dbReference type="PANTHER" id="PTHR43133:SF51">
    <property type="entry name" value="RNA POLYMERASE SIGMA FACTOR"/>
    <property type="match status" value="1"/>
</dbReference>
<organism evidence="7 8">
    <name type="scientific">Aerophobetes bacterium</name>
    <dbReference type="NCBI Taxonomy" id="2030807"/>
    <lineage>
        <taxon>Bacteria</taxon>
        <taxon>Candidatus Aerophobota</taxon>
    </lineage>
</organism>
<proteinExistence type="inferred from homology"/>
<accession>A0A523YNA5</accession>
<dbReference type="InterPro" id="IPR007627">
    <property type="entry name" value="RNA_pol_sigma70_r2"/>
</dbReference>
<dbReference type="Gene3D" id="1.10.1740.10">
    <property type="match status" value="1"/>
</dbReference>
<keyword evidence="2" id="KW-0805">Transcription regulation</keyword>
<dbReference type="Pfam" id="PF04542">
    <property type="entry name" value="Sigma70_r2"/>
    <property type="match status" value="1"/>
</dbReference>
<feature type="domain" description="RNA polymerase sigma factor 70 region 4 type 2" evidence="6">
    <location>
        <begin position="132"/>
        <end position="183"/>
    </location>
</feature>
<evidence type="ECO:0000256" key="2">
    <source>
        <dbReference type="ARBA" id="ARBA00023015"/>
    </source>
</evidence>